<sequence>MSLWVSTEHRIYCPSPVAKLPYTFSDNNTHINNKNKTNCVSKSNYALCNLLITTNGTPMRPSHIQSLLAWKEDYKFLTQSNFVNKVQHLPSKSRN</sequence>
<name>A0AAV4V080_CAEEX</name>
<dbReference type="Proteomes" id="UP001054945">
    <property type="component" value="Unassembled WGS sequence"/>
</dbReference>
<keyword evidence="2" id="KW-1185">Reference proteome</keyword>
<accession>A0AAV4V080</accession>
<gene>
    <name evidence="1" type="ORF">CEXT_516791</name>
</gene>
<dbReference type="AlphaFoldDB" id="A0AAV4V080"/>
<comment type="caution">
    <text evidence="1">The sequence shown here is derived from an EMBL/GenBank/DDBJ whole genome shotgun (WGS) entry which is preliminary data.</text>
</comment>
<evidence type="ECO:0000313" key="2">
    <source>
        <dbReference type="Proteomes" id="UP001054945"/>
    </source>
</evidence>
<evidence type="ECO:0000313" key="1">
    <source>
        <dbReference type="EMBL" id="GIY63636.1"/>
    </source>
</evidence>
<organism evidence="1 2">
    <name type="scientific">Caerostris extrusa</name>
    <name type="common">Bark spider</name>
    <name type="synonym">Caerostris bankana</name>
    <dbReference type="NCBI Taxonomy" id="172846"/>
    <lineage>
        <taxon>Eukaryota</taxon>
        <taxon>Metazoa</taxon>
        <taxon>Ecdysozoa</taxon>
        <taxon>Arthropoda</taxon>
        <taxon>Chelicerata</taxon>
        <taxon>Arachnida</taxon>
        <taxon>Araneae</taxon>
        <taxon>Araneomorphae</taxon>
        <taxon>Entelegynae</taxon>
        <taxon>Araneoidea</taxon>
        <taxon>Araneidae</taxon>
        <taxon>Caerostris</taxon>
    </lineage>
</organism>
<protein>
    <submittedName>
        <fullName evidence="1">Uncharacterized protein</fullName>
    </submittedName>
</protein>
<proteinExistence type="predicted"/>
<reference evidence="1 2" key="1">
    <citation type="submission" date="2021-06" db="EMBL/GenBank/DDBJ databases">
        <title>Caerostris extrusa draft genome.</title>
        <authorList>
            <person name="Kono N."/>
            <person name="Arakawa K."/>
        </authorList>
    </citation>
    <scope>NUCLEOTIDE SEQUENCE [LARGE SCALE GENOMIC DNA]</scope>
</reference>
<dbReference type="EMBL" id="BPLR01013767">
    <property type="protein sequence ID" value="GIY63636.1"/>
    <property type="molecule type" value="Genomic_DNA"/>
</dbReference>